<dbReference type="InterPro" id="IPR050268">
    <property type="entry name" value="NADH-dep_flavin_reductase"/>
</dbReference>
<dbReference type="InterPro" id="IPR002563">
    <property type="entry name" value="Flavin_Rdtase-like_dom"/>
</dbReference>
<sequence length="202" mass="21368">MSATARPHHTEAGRALAADFKDAMAALCSPVTVVTARREDGSPCGVTVSAFASLSLDPPMVTVALDRRSSLLPAVNATGRLGVCLLGAEDHQLALTFATSGADRFATVPWHHENGLPRLSEAPVWLECEATTLVEGGDHVLVLATVLAAGSREAPTLAYQNRRFGTHHALPAPDERIEPATTSTPRRGTLRGAHTRRDTAHT</sequence>
<organism evidence="5">
    <name type="scientific">Streptomyces sp. NBC_00008</name>
    <dbReference type="NCBI Taxonomy" id="2903610"/>
    <lineage>
        <taxon>Bacteria</taxon>
        <taxon>Bacillati</taxon>
        <taxon>Actinomycetota</taxon>
        <taxon>Actinomycetes</taxon>
        <taxon>Kitasatosporales</taxon>
        <taxon>Streptomycetaceae</taxon>
        <taxon>Streptomyces</taxon>
    </lineage>
</organism>
<evidence type="ECO:0000256" key="1">
    <source>
        <dbReference type="ARBA" id="ARBA00008898"/>
    </source>
</evidence>
<evidence type="ECO:0000313" key="5">
    <source>
        <dbReference type="EMBL" id="WTW72946.1"/>
    </source>
</evidence>
<dbReference type="EMBL" id="CP108313">
    <property type="protein sequence ID" value="WTW72946.1"/>
    <property type="molecule type" value="Genomic_DNA"/>
</dbReference>
<protein>
    <submittedName>
        <fullName evidence="5">Flavin reductase family protein</fullName>
    </submittedName>
</protein>
<dbReference type="SUPFAM" id="SSF50475">
    <property type="entry name" value="FMN-binding split barrel"/>
    <property type="match status" value="1"/>
</dbReference>
<accession>A0AAU2VZI1</accession>
<proteinExistence type="inferred from homology"/>
<evidence type="ECO:0000256" key="3">
    <source>
        <dbReference type="SAM" id="MobiDB-lite"/>
    </source>
</evidence>
<dbReference type="Gene3D" id="2.30.110.10">
    <property type="entry name" value="Electron Transport, Fmn-binding Protein, Chain A"/>
    <property type="match status" value="1"/>
</dbReference>
<gene>
    <name evidence="5" type="ORF">OG398_34210</name>
</gene>
<evidence type="ECO:0000259" key="4">
    <source>
        <dbReference type="SMART" id="SM00903"/>
    </source>
</evidence>
<dbReference type="Pfam" id="PF01613">
    <property type="entry name" value="Flavin_Reduct"/>
    <property type="match status" value="1"/>
</dbReference>
<feature type="domain" description="Flavin reductase like" evidence="4">
    <location>
        <begin position="24"/>
        <end position="166"/>
    </location>
</feature>
<dbReference type="InterPro" id="IPR012349">
    <property type="entry name" value="Split_barrel_FMN-bd"/>
</dbReference>
<dbReference type="AlphaFoldDB" id="A0AAU2VZI1"/>
<dbReference type="GO" id="GO:0042602">
    <property type="term" value="F:riboflavin reductase (NADPH) activity"/>
    <property type="evidence" value="ECO:0007669"/>
    <property type="project" value="TreeGrafter"/>
</dbReference>
<evidence type="ECO:0000256" key="2">
    <source>
        <dbReference type="ARBA" id="ARBA00023002"/>
    </source>
</evidence>
<comment type="similarity">
    <text evidence="1">Belongs to the non-flavoprotein flavin reductase family.</text>
</comment>
<name>A0AAU2VZI1_9ACTN</name>
<dbReference type="PANTHER" id="PTHR30466">
    <property type="entry name" value="FLAVIN REDUCTASE"/>
    <property type="match status" value="1"/>
</dbReference>
<dbReference type="PANTHER" id="PTHR30466:SF11">
    <property type="entry name" value="FLAVIN-DEPENDENT MONOOXYGENASE, REDUCTASE SUBUNIT HSAB"/>
    <property type="match status" value="1"/>
</dbReference>
<reference evidence="5" key="1">
    <citation type="submission" date="2022-10" db="EMBL/GenBank/DDBJ databases">
        <title>The complete genomes of actinobacterial strains from the NBC collection.</title>
        <authorList>
            <person name="Joergensen T.S."/>
            <person name="Alvarez Arevalo M."/>
            <person name="Sterndorff E.B."/>
            <person name="Faurdal D."/>
            <person name="Vuksanovic O."/>
            <person name="Mourched A.-S."/>
            <person name="Charusanti P."/>
            <person name="Shaw S."/>
            <person name="Blin K."/>
            <person name="Weber T."/>
        </authorList>
    </citation>
    <scope>NUCLEOTIDE SEQUENCE</scope>
    <source>
        <strain evidence="5">NBC_00008</strain>
    </source>
</reference>
<feature type="region of interest" description="Disordered" evidence="3">
    <location>
        <begin position="168"/>
        <end position="202"/>
    </location>
</feature>
<dbReference type="GO" id="GO:0010181">
    <property type="term" value="F:FMN binding"/>
    <property type="evidence" value="ECO:0007669"/>
    <property type="project" value="InterPro"/>
</dbReference>
<dbReference type="SMART" id="SM00903">
    <property type="entry name" value="Flavin_Reduct"/>
    <property type="match status" value="1"/>
</dbReference>
<keyword evidence="2" id="KW-0560">Oxidoreductase</keyword>